<keyword evidence="2" id="KW-1185">Reference proteome</keyword>
<organism evidence="1 2">
    <name type="scientific">Adiantum capillus-veneris</name>
    <name type="common">Maidenhair fern</name>
    <dbReference type="NCBI Taxonomy" id="13818"/>
    <lineage>
        <taxon>Eukaryota</taxon>
        <taxon>Viridiplantae</taxon>
        <taxon>Streptophyta</taxon>
        <taxon>Embryophyta</taxon>
        <taxon>Tracheophyta</taxon>
        <taxon>Polypodiopsida</taxon>
        <taxon>Polypodiidae</taxon>
        <taxon>Polypodiales</taxon>
        <taxon>Pteridineae</taxon>
        <taxon>Pteridaceae</taxon>
        <taxon>Vittarioideae</taxon>
        <taxon>Adiantum</taxon>
    </lineage>
</organism>
<accession>A0A9D4ZME8</accession>
<evidence type="ECO:0000313" key="1">
    <source>
        <dbReference type="EMBL" id="KAI5078070.1"/>
    </source>
</evidence>
<dbReference type="EMBL" id="JABFUD020000007">
    <property type="protein sequence ID" value="KAI5078070.1"/>
    <property type="molecule type" value="Genomic_DNA"/>
</dbReference>
<comment type="caution">
    <text evidence="1">The sequence shown here is derived from an EMBL/GenBank/DDBJ whole genome shotgun (WGS) entry which is preliminary data.</text>
</comment>
<evidence type="ECO:0000313" key="2">
    <source>
        <dbReference type="Proteomes" id="UP000886520"/>
    </source>
</evidence>
<dbReference type="AlphaFoldDB" id="A0A9D4ZME8"/>
<gene>
    <name evidence="1" type="ORF">GOP47_0007894</name>
</gene>
<reference evidence="1" key="1">
    <citation type="submission" date="2021-01" db="EMBL/GenBank/DDBJ databases">
        <title>Adiantum capillus-veneris genome.</title>
        <authorList>
            <person name="Fang Y."/>
            <person name="Liao Q."/>
        </authorList>
    </citation>
    <scope>NUCLEOTIDE SEQUENCE</scope>
    <source>
        <strain evidence="1">H3</strain>
        <tissue evidence="1">Leaf</tissue>
    </source>
</reference>
<sequence>MGNGREAEEEEEMALREGVGQMPCSVKRLIATKMERPFIYWVPGKYTEITANFSSHAEEYYDAPASRRGSHAVCIDVQRLLSWDEPCLQSALVYLQLMLAWGLVDEVAFITFKIHFRYLYGDSVPQFVRRVPFPLFQHHFSPALNASSSSPPSSSSSSLKISFECTLDRYLAQQENVGPLPWSSCTKGDPEPD</sequence>
<dbReference type="Proteomes" id="UP000886520">
    <property type="component" value="Chromosome 7"/>
</dbReference>
<name>A0A9D4ZME8_ADICA</name>
<proteinExistence type="predicted"/>
<protein>
    <submittedName>
        <fullName evidence="1">Uncharacterized protein</fullName>
    </submittedName>
</protein>